<evidence type="ECO:0000259" key="5">
    <source>
        <dbReference type="Pfam" id="PF01512"/>
    </source>
</evidence>
<keyword evidence="2" id="KW-0479">Metal-binding</keyword>
<dbReference type="EMBL" id="UINC01088083">
    <property type="protein sequence ID" value="SVC38009.1"/>
    <property type="molecule type" value="Genomic_DNA"/>
</dbReference>
<dbReference type="SUPFAM" id="SSF142019">
    <property type="entry name" value="Nqo1 FMN-binding domain-like"/>
    <property type="match status" value="1"/>
</dbReference>
<dbReference type="GO" id="GO:0051539">
    <property type="term" value="F:4 iron, 4 sulfur cluster binding"/>
    <property type="evidence" value="ECO:0007669"/>
    <property type="project" value="UniProtKB-KW"/>
</dbReference>
<keyword evidence="4" id="KW-0411">Iron-sulfur</keyword>
<evidence type="ECO:0000256" key="4">
    <source>
        <dbReference type="ARBA" id="ARBA00023014"/>
    </source>
</evidence>
<feature type="non-terminal residue" evidence="6">
    <location>
        <position position="1"/>
    </location>
</feature>
<dbReference type="AlphaFoldDB" id="A0A382LMR4"/>
<reference evidence="6" key="1">
    <citation type="submission" date="2018-05" db="EMBL/GenBank/DDBJ databases">
        <authorList>
            <person name="Lanie J.A."/>
            <person name="Ng W.-L."/>
            <person name="Kazmierczak K.M."/>
            <person name="Andrzejewski T.M."/>
            <person name="Davidsen T.M."/>
            <person name="Wayne K.J."/>
            <person name="Tettelin H."/>
            <person name="Glass J.I."/>
            <person name="Rusch D."/>
            <person name="Podicherti R."/>
            <person name="Tsui H.-C.T."/>
            <person name="Winkler M.E."/>
        </authorList>
    </citation>
    <scope>NUCLEOTIDE SEQUENCE</scope>
</reference>
<name>A0A382LMR4_9ZZZZ</name>
<dbReference type="GO" id="GO:0046872">
    <property type="term" value="F:metal ion binding"/>
    <property type="evidence" value="ECO:0007669"/>
    <property type="project" value="UniProtKB-KW"/>
</dbReference>
<evidence type="ECO:0000256" key="3">
    <source>
        <dbReference type="ARBA" id="ARBA00023004"/>
    </source>
</evidence>
<dbReference type="InterPro" id="IPR011538">
    <property type="entry name" value="Nuo51_FMN-bd"/>
</dbReference>
<evidence type="ECO:0000313" key="6">
    <source>
        <dbReference type="EMBL" id="SVC38009.1"/>
    </source>
</evidence>
<accession>A0A382LMR4</accession>
<sequence length="153" mass="16572">VTSRFGHEDSFTLERSLATGGYEGLRAALVMAPDAVHGQIREATLLGRGGAGFPAGVKWGFCPEGVWPRYLVVNGDESEPGTYKDRLLMERDPHQLIEGCLIACYALGLTQCFLYVRGEMALAQERVAAALNEAYVAGYVGRDVLGTKFSVDI</sequence>
<dbReference type="PANTHER" id="PTHR43578">
    <property type="entry name" value="NADH-QUINONE OXIDOREDUCTASE SUBUNIT F"/>
    <property type="match status" value="1"/>
</dbReference>
<dbReference type="PANTHER" id="PTHR43578:SF3">
    <property type="entry name" value="NADH-QUINONE OXIDOREDUCTASE SUBUNIT F"/>
    <property type="match status" value="1"/>
</dbReference>
<keyword evidence="1" id="KW-0004">4Fe-4S</keyword>
<feature type="non-terminal residue" evidence="6">
    <location>
        <position position="153"/>
    </location>
</feature>
<evidence type="ECO:0000256" key="1">
    <source>
        <dbReference type="ARBA" id="ARBA00022485"/>
    </source>
</evidence>
<feature type="domain" description="NADH-ubiquinone oxidoreductase 51kDa subunit FMN-binding" evidence="5">
    <location>
        <begin position="40"/>
        <end position="138"/>
    </location>
</feature>
<dbReference type="Gene3D" id="6.10.250.1450">
    <property type="match status" value="1"/>
</dbReference>
<proteinExistence type="predicted"/>
<gene>
    <name evidence="6" type="ORF">METZ01_LOCUS290863</name>
</gene>
<organism evidence="6">
    <name type="scientific">marine metagenome</name>
    <dbReference type="NCBI Taxonomy" id="408172"/>
    <lineage>
        <taxon>unclassified sequences</taxon>
        <taxon>metagenomes</taxon>
        <taxon>ecological metagenomes</taxon>
    </lineage>
</organism>
<keyword evidence="3" id="KW-0408">Iron</keyword>
<dbReference type="InterPro" id="IPR037225">
    <property type="entry name" value="Nuo51_FMN-bd_sf"/>
</dbReference>
<evidence type="ECO:0000256" key="2">
    <source>
        <dbReference type="ARBA" id="ARBA00022723"/>
    </source>
</evidence>
<dbReference type="Gene3D" id="3.40.50.11540">
    <property type="entry name" value="NADH-ubiquinone oxidoreductase 51kDa subunit"/>
    <property type="match status" value="1"/>
</dbReference>
<dbReference type="Pfam" id="PF01512">
    <property type="entry name" value="Complex1_51K"/>
    <property type="match status" value="1"/>
</dbReference>
<protein>
    <recommendedName>
        <fullName evidence="5">NADH-ubiquinone oxidoreductase 51kDa subunit FMN-binding domain-containing protein</fullName>
    </recommendedName>
</protein>